<evidence type="ECO:0000313" key="1">
    <source>
        <dbReference type="EMBL" id="HGB14267.1"/>
    </source>
</evidence>
<comment type="caution">
    <text evidence="1">The sequence shown here is derived from an EMBL/GenBank/DDBJ whole genome shotgun (WGS) entry which is preliminary data.</text>
</comment>
<evidence type="ECO:0008006" key="2">
    <source>
        <dbReference type="Google" id="ProtNLM"/>
    </source>
</evidence>
<proteinExistence type="predicted"/>
<gene>
    <name evidence="1" type="ORF">ENV62_03380</name>
</gene>
<protein>
    <recommendedName>
        <fullName evidence="2">DUF45 domain-containing protein</fullName>
    </recommendedName>
</protein>
<dbReference type="EMBL" id="DTHB01000027">
    <property type="protein sequence ID" value="HGB14267.1"/>
    <property type="molecule type" value="Genomic_DNA"/>
</dbReference>
<reference evidence="1" key="1">
    <citation type="journal article" date="2020" name="mSystems">
        <title>Genome- and Community-Level Interaction Insights into Carbon Utilization and Element Cycling Functions of Hydrothermarchaeota in Hydrothermal Sediment.</title>
        <authorList>
            <person name="Zhou Z."/>
            <person name="Liu Y."/>
            <person name="Xu W."/>
            <person name="Pan J."/>
            <person name="Luo Z.H."/>
            <person name="Li M."/>
        </authorList>
    </citation>
    <scope>NUCLEOTIDE SEQUENCE [LARGE SCALE GENOMIC DNA]</scope>
    <source>
        <strain evidence="1">SpSt-776</strain>
    </source>
</reference>
<accession>A0A7C3SK14</accession>
<sequence length="180" mass="21004">MAMTYFDAQHRELLCEAQVIAEEMTSDFFKLNHNHWRRSRYDILTLKALRAEEVSPHALALLARYRGLPPHSSLPSAAFDFYRICLQDHNILKALAIGRGLAPLPLFSYILTHELVHVVRFSLFQARFDAPWPERLAEEARVHRLTQTILAPLHFLELAPVFQYYEDSWQGGWRNAHLRV</sequence>
<dbReference type="AlphaFoldDB" id="A0A7C3SK14"/>
<organism evidence="1">
    <name type="scientific">Desulfobacca acetoxidans</name>
    <dbReference type="NCBI Taxonomy" id="60893"/>
    <lineage>
        <taxon>Bacteria</taxon>
        <taxon>Pseudomonadati</taxon>
        <taxon>Thermodesulfobacteriota</taxon>
        <taxon>Desulfobaccia</taxon>
        <taxon>Desulfobaccales</taxon>
        <taxon>Desulfobaccaceae</taxon>
        <taxon>Desulfobacca</taxon>
    </lineage>
</organism>
<name>A0A7C3SK14_9BACT</name>